<reference evidence="4" key="1">
    <citation type="submission" date="2009-12" db="EMBL/GenBank/DDBJ databases">
        <title>Complete sequence of Treponema primitia strain ZAS-2.</title>
        <authorList>
            <person name="Tetu S.G."/>
            <person name="Matson E."/>
            <person name="Ren Q."/>
            <person name="Seshadri R."/>
            <person name="Elbourne L."/>
            <person name="Hassan K.A."/>
            <person name="Durkin A."/>
            <person name="Radune D."/>
            <person name="Mohamoud Y."/>
            <person name="Shay R."/>
            <person name="Jin S."/>
            <person name="Zhang X."/>
            <person name="Lucey K."/>
            <person name="Ballor N.R."/>
            <person name="Ottesen E."/>
            <person name="Rosenthal R."/>
            <person name="Allen A."/>
            <person name="Leadbetter J.R."/>
            <person name="Paulsen I.T."/>
        </authorList>
    </citation>
    <scope>NUCLEOTIDE SEQUENCE [LARGE SCALE GENOMIC DNA]</scope>
    <source>
        <strain evidence="4">ATCC BAA-887 / DSM 12427 / ZAS-2</strain>
    </source>
</reference>
<dbReference type="SUPFAM" id="SSF51430">
    <property type="entry name" value="NAD(P)-linked oxidoreductase"/>
    <property type="match status" value="1"/>
</dbReference>
<dbReference type="OrthoDB" id="9804790at2"/>
<dbReference type="PANTHER" id="PTHR43364:SF4">
    <property type="entry name" value="NAD(P)-LINKED OXIDOREDUCTASE SUPERFAMILY PROTEIN"/>
    <property type="match status" value="1"/>
</dbReference>
<sequence length="332" mass="36697">MKTMSIGNSGLTASVLTLGTWSIGGGDWWQNNDDEASIKTIHRALELGINLIDTAPIYGLGHSEEVVGKALAGGKRDKALIATKGTFQWDTEVGRYVYDVDGHRVFVDHSYGTIIKDCEDSLKRLGTDYIDIYYLHNPARDTVKYPVADTVRALQDLKKQGKIRAIGLSNVQVEHIESHIAAGCELDIVQRRYSLLESDVEKDILPLCEKHGLSLHAYTPLERGILTGTVKADQVPPKGDARDGQFWWKSENLPDAVEFVRNLGDLCEKNHCSPMELAIAYLRSKPLVNVICGARRPAQIEVDVPAAELVLAPEDVAEIRRRVGVLKAKHPV</sequence>
<dbReference type="InterPro" id="IPR023210">
    <property type="entry name" value="NADP_OxRdtase_dom"/>
</dbReference>
<dbReference type="AlphaFoldDB" id="F5YNG0"/>
<dbReference type="InterPro" id="IPR036812">
    <property type="entry name" value="NAD(P)_OxRdtase_dom_sf"/>
</dbReference>
<dbReference type="Proteomes" id="UP000009223">
    <property type="component" value="Chromosome"/>
</dbReference>
<dbReference type="Gene3D" id="3.20.20.100">
    <property type="entry name" value="NADP-dependent oxidoreductase domain"/>
    <property type="match status" value="1"/>
</dbReference>
<dbReference type="GO" id="GO:0005829">
    <property type="term" value="C:cytosol"/>
    <property type="evidence" value="ECO:0007669"/>
    <property type="project" value="TreeGrafter"/>
</dbReference>
<dbReference type="eggNOG" id="COG0667">
    <property type="taxonomic scope" value="Bacteria"/>
</dbReference>
<feature type="domain" description="NADP-dependent oxidoreductase" evidence="2">
    <location>
        <begin position="16"/>
        <end position="320"/>
    </location>
</feature>
<dbReference type="HOGENOM" id="CLU_023205_2_3_12"/>
<dbReference type="KEGG" id="tpi:TREPR_3023"/>
<keyword evidence="4" id="KW-1185">Reference proteome</keyword>
<reference evidence="3 4" key="2">
    <citation type="journal article" date="2011" name="ISME J.">
        <title>RNA-seq reveals cooperative metabolic interactions between two termite-gut spirochete species in co-culture.</title>
        <authorList>
            <person name="Rosenthal A.Z."/>
            <person name="Matson E.G."/>
            <person name="Eldar A."/>
            <person name="Leadbetter J.R."/>
        </authorList>
    </citation>
    <scope>NUCLEOTIDE SEQUENCE [LARGE SCALE GENOMIC DNA]</scope>
    <source>
        <strain evidence="4">ATCC BAA-887 / DSM 12427 / ZAS-2</strain>
    </source>
</reference>
<protein>
    <submittedName>
        <fullName evidence="3">Oxidoreductase, aldo/keto reductase family</fullName>
    </submittedName>
</protein>
<dbReference type="RefSeq" id="WP_015707232.1">
    <property type="nucleotide sequence ID" value="NC_015578.1"/>
</dbReference>
<dbReference type="EMBL" id="CP001843">
    <property type="protein sequence ID" value="AEF84455.1"/>
    <property type="molecule type" value="Genomic_DNA"/>
</dbReference>
<evidence type="ECO:0000256" key="1">
    <source>
        <dbReference type="ARBA" id="ARBA00023002"/>
    </source>
</evidence>
<accession>F5YNG0</accession>
<dbReference type="GO" id="GO:0016491">
    <property type="term" value="F:oxidoreductase activity"/>
    <property type="evidence" value="ECO:0007669"/>
    <property type="project" value="UniProtKB-KW"/>
</dbReference>
<name>F5YNG0_TREPZ</name>
<evidence type="ECO:0000259" key="2">
    <source>
        <dbReference type="Pfam" id="PF00248"/>
    </source>
</evidence>
<evidence type="ECO:0000313" key="4">
    <source>
        <dbReference type="Proteomes" id="UP000009223"/>
    </source>
</evidence>
<dbReference type="STRING" id="545694.TREPR_3023"/>
<keyword evidence="1" id="KW-0560">Oxidoreductase</keyword>
<dbReference type="Pfam" id="PF00248">
    <property type="entry name" value="Aldo_ket_red"/>
    <property type="match status" value="1"/>
</dbReference>
<dbReference type="InterPro" id="IPR050523">
    <property type="entry name" value="AKR_Detox_Biosynth"/>
</dbReference>
<proteinExistence type="predicted"/>
<evidence type="ECO:0000313" key="3">
    <source>
        <dbReference type="EMBL" id="AEF84455.1"/>
    </source>
</evidence>
<dbReference type="PANTHER" id="PTHR43364">
    <property type="entry name" value="NADH-SPECIFIC METHYLGLYOXAL REDUCTASE-RELATED"/>
    <property type="match status" value="1"/>
</dbReference>
<gene>
    <name evidence="3" type="ordered locus">TREPR_3023</name>
</gene>
<organism evidence="3 4">
    <name type="scientific">Treponema primitia (strain ATCC BAA-887 / DSM 12427 / ZAS-2)</name>
    <dbReference type="NCBI Taxonomy" id="545694"/>
    <lineage>
        <taxon>Bacteria</taxon>
        <taxon>Pseudomonadati</taxon>
        <taxon>Spirochaetota</taxon>
        <taxon>Spirochaetia</taxon>
        <taxon>Spirochaetales</taxon>
        <taxon>Treponemataceae</taxon>
        <taxon>Treponema</taxon>
    </lineage>
</organism>